<reference evidence="1 2" key="1">
    <citation type="journal article" date="2019" name="Int. J. Syst. Evol. Microbiol.">
        <title>The Draft Whole-Genome Sequence of the Antibiotic Producer Empedobacter haloabium ATCC 31962 Provides Indications for Its Taxonomic Reclassification.</title>
        <authorList>
            <person name="Miess H."/>
            <person name="Arlt P."/>
            <person name="Apel A.K."/>
            <person name="Weber T."/>
            <person name="Nieselt K."/>
            <person name="Hanssen F."/>
            <person name="Czemmel S."/>
            <person name="Nahnsen S."/>
            <person name="Gross H."/>
        </authorList>
    </citation>
    <scope>NUCLEOTIDE SEQUENCE [LARGE SCALE GENOMIC DNA]</scope>
    <source>
        <strain evidence="1 2">ATCC 31962</strain>
    </source>
</reference>
<name>A0ABZ1UT16_9BURK</name>
<sequence>METPEKKLLVEITLMMVRLNHSIGMLSLDARSDISEKLKANYEENKRSFDEITALMKQWGQND</sequence>
<gene>
    <name evidence="1" type="ORF">E7V67_011420</name>
</gene>
<dbReference type="Proteomes" id="UP000321323">
    <property type="component" value="Chromosome"/>
</dbReference>
<protein>
    <submittedName>
        <fullName evidence="1">Uncharacterized protein</fullName>
    </submittedName>
</protein>
<accession>A0ABZ1UT16</accession>
<proteinExistence type="predicted"/>
<evidence type="ECO:0000313" key="2">
    <source>
        <dbReference type="Proteomes" id="UP000321323"/>
    </source>
</evidence>
<dbReference type="EMBL" id="CP136508">
    <property type="protein sequence ID" value="WUR15679.1"/>
    <property type="molecule type" value="Genomic_DNA"/>
</dbReference>
<organism evidence="1 2">
    <name type="scientific">[Empedobacter] haloabium</name>
    <dbReference type="NCBI Taxonomy" id="592317"/>
    <lineage>
        <taxon>Bacteria</taxon>
        <taxon>Pseudomonadati</taxon>
        <taxon>Pseudomonadota</taxon>
        <taxon>Betaproteobacteria</taxon>
        <taxon>Burkholderiales</taxon>
        <taxon>Oxalobacteraceae</taxon>
        <taxon>Telluria group</taxon>
        <taxon>Telluria group incertae sedis</taxon>
    </lineage>
</organism>
<keyword evidence="2" id="KW-1185">Reference proteome</keyword>
<evidence type="ECO:0000313" key="1">
    <source>
        <dbReference type="EMBL" id="WUR15679.1"/>
    </source>
</evidence>